<evidence type="ECO:0000313" key="3">
    <source>
        <dbReference type="EMBL" id="PFH33373.1"/>
    </source>
</evidence>
<name>A0A2A9MCJ0_BESBE</name>
<accession>A0A2A9MCJ0</accession>
<dbReference type="SUPFAM" id="SSF55920">
    <property type="entry name" value="Creatinase/aminopeptidase"/>
    <property type="match status" value="1"/>
</dbReference>
<proteinExistence type="inferred from homology"/>
<dbReference type="SUPFAM" id="SSF46785">
    <property type="entry name" value="Winged helix' DNA-binding domain"/>
    <property type="match status" value="1"/>
</dbReference>
<evidence type="ECO:0000256" key="1">
    <source>
        <dbReference type="ARBA" id="ARBA00007319"/>
    </source>
</evidence>
<sequence>MATLADSACSDVETEQVQDLSNPDVVTKYRTAADIANGALKKVICGCVPGADVYALCKLSDAYITEACSKVYNKKENGKKMEKGIAFPTCISVNETCGHFSPVDETPETNRVLVEGDIVKIDLGCHVDGYSGVVAYTVVCDAVLPSVFEASAAGKAVAHISGRKADVIKACWTAAEACMRLVKAGHKSTDLTKTIELAAKQYNCIPVQGVLSHQLKRYVIEGSKCFAGVAPGPGEDKPEEFEFEVNEVYGVDIVISTGEGKVRGTVIKPTVYKRAVDRTYILKSQLGRHFMSEVQNKYPTLPFSLRGFSDDRACKVGVAEAMRHELLHPYPVMTEKQGEYVAQFKFTLLLLPTGTKKVTGLPLVYEKELKSSHSVEDESLKALLATSVNPKKLKKRAQAGKKEDGANDA</sequence>
<protein>
    <submittedName>
        <fullName evidence="3">Putative proliferation-associated protein 2G4</fullName>
    </submittedName>
</protein>
<dbReference type="EMBL" id="NWUJ01000009">
    <property type="protein sequence ID" value="PFH33373.1"/>
    <property type="molecule type" value="Genomic_DNA"/>
</dbReference>
<comment type="similarity">
    <text evidence="1">Belongs to the peptidase M24 family.</text>
</comment>
<dbReference type="GeneID" id="40313498"/>
<dbReference type="RefSeq" id="XP_029217382.1">
    <property type="nucleotide sequence ID" value="XM_029366922.1"/>
</dbReference>
<dbReference type="STRING" id="94643.A0A2A9MCJ0"/>
<dbReference type="InterPro" id="IPR036390">
    <property type="entry name" value="WH_DNA-bd_sf"/>
</dbReference>
<dbReference type="Pfam" id="PF00557">
    <property type="entry name" value="Peptidase_M24"/>
    <property type="match status" value="1"/>
</dbReference>
<dbReference type="Gene3D" id="1.10.10.10">
    <property type="entry name" value="Winged helix-like DNA-binding domain superfamily/Winged helix DNA-binding domain"/>
    <property type="match status" value="1"/>
</dbReference>
<dbReference type="CDD" id="cd01089">
    <property type="entry name" value="PA2G4-like"/>
    <property type="match status" value="1"/>
</dbReference>
<reference evidence="3 4" key="1">
    <citation type="submission" date="2017-09" db="EMBL/GenBank/DDBJ databases">
        <title>Genome sequencing of Besnoitia besnoiti strain Bb-Ger1.</title>
        <authorList>
            <person name="Schares G."/>
            <person name="Venepally P."/>
            <person name="Lorenzi H.A."/>
        </authorList>
    </citation>
    <scope>NUCLEOTIDE SEQUENCE [LARGE SCALE GENOMIC DNA]</scope>
    <source>
        <strain evidence="3 4">Bb-Ger1</strain>
    </source>
</reference>
<dbReference type="PANTHER" id="PTHR10804">
    <property type="entry name" value="PROTEASE FAMILY M24 METHIONYL AMINOPEPTIDASE, AMINOPEPTIDASE P"/>
    <property type="match status" value="1"/>
</dbReference>
<dbReference type="InterPro" id="IPR036388">
    <property type="entry name" value="WH-like_DNA-bd_sf"/>
</dbReference>
<evidence type="ECO:0000259" key="2">
    <source>
        <dbReference type="Pfam" id="PF00557"/>
    </source>
</evidence>
<gene>
    <name evidence="3" type="ORF">BESB_085720</name>
</gene>
<dbReference type="Gene3D" id="3.90.230.10">
    <property type="entry name" value="Creatinase/methionine aminopeptidase superfamily"/>
    <property type="match status" value="1"/>
</dbReference>
<dbReference type="FunFam" id="1.10.10.10:FF:000029">
    <property type="entry name" value="Proliferation-associated 2G4, a"/>
    <property type="match status" value="1"/>
</dbReference>
<evidence type="ECO:0000313" key="4">
    <source>
        <dbReference type="Proteomes" id="UP000224006"/>
    </source>
</evidence>
<dbReference type="Proteomes" id="UP000224006">
    <property type="component" value="Chromosome VIII"/>
</dbReference>
<dbReference type="VEuPathDB" id="ToxoDB:BESB_085720"/>
<dbReference type="KEGG" id="bbes:BESB_085720"/>
<keyword evidence="4" id="KW-1185">Reference proteome</keyword>
<dbReference type="InterPro" id="IPR036005">
    <property type="entry name" value="Creatinase/aminopeptidase-like"/>
</dbReference>
<dbReference type="AlphaFoldDB" id="A0A2A9MCJ0"/>
<feature type="domain" description="Peptidase M24" evidence="2">
    <location>
        <begin position="28"/>
        <end position="203"/>
    </location>
</feature>
<dbReference type="InterPro" id="IPR000994">
    <property type="entry name" value="Pept_M24"/>
</dbReference>
<dbReference type="InterPro" id="IPR047113">
    <property type="entry name" value="PA2G4/ARX1"/>
</dbReference>
<comment type="caution">
    <text evidence="3">The sequence shown here is derived from an EMBL/GenBank/DDBJ whole genome shotgun (WGS) entry which is preliminary data.</text>
</comment>
<dbReference type="OrthoDB" id="5876363at2759"/>
<dbReference type="PANTHER" id="PTHR10804:SF11">
    <property type="entry name" value="PROLIFERATION-ASSOCIATED PROTEIN 2G4"/>
    <property type="match status" value="1"/>
</dbReference>
<organism evidence="3 4">
    <name type="scientific">Besnoitia besnoiti</name>
    <name type="common">Apicomplexan protozoan</name>
    <dbReference type="NCBI Taxonomy" id="94643"/>
    <lineage>
        <taxon>Eukaryota</taxon>
        <taxon>Sar</taxon>
        <taxon>Alveolata</taxon>
        <taxon>Apicomplexa</taxon>
        <taxon>Conoidasida</taxon>
        <taxon>Coccidia</taxon>
        <taxon>Eucoccidiorida</taxon>
        <taxon>Eimeriorina</taxon>
        <taxon>Sarcocystidae</taxon>
        <taxon>Besnoitia</taxon>
    </lineage>
</organism>